<dbReference type="EMBL" id="CAVMJV010000002">
    <property type="protein sequence ID" value="CAK5016316.1"/>
    <property type="molecule type" value="Genomic_DNA"/>
</dbReference>
<proteinExistence type="predicted"/>
<evidence type="ECO:0000313" key="2">
    <source>
        <dbReference type="Proteomes" id="UP001497535"/>
    </source>
</evidence>
<organism evidence="1 2">
    <name type="scientific">Meloidogyne enterolobii</name>
    <name type="common">Root-knot nematode worm</name>
    <name type="synonym">Meloidogyne mayaguensis</name>
    <dbReference type="NCBI Taxonomy" id="390850"/>
    <lineage>
        <taxon>Eukaryota</taxon>
        <taxon>Metazoa</taxon>
        <taxon>Ecdysozoa</taxon>
        <taxon>Nematoda</taxon>
        <taxon>Chromadorea</taxon>
        <taxon>Rhabditida</taxon>
        <taxon>Tylenchina</taxon>
        <taxon>Tylenchomorpha</taxon>
        <taxon>Tylenchoidea</taxon>
        <taxon>Meloidogynidae</taxon>
        <taxon>Meloidogyninae</taxon>
        <taxon>Meloidogyne</taxon>
    </lineage>
</organism>
<reference evidence="1" key="1">
    <citation type="submission" date="2023-11" db="EMBL/GenBank/DDBJ databases">
        <authorList>
            <person name="Poullet M."/>
        </authorList>
    </citation>
    <scope>NUCLEOTIDE SEQUENCE</scope>
    <source>
        <strain evidence="1">E1834</strain>
    </source>
</reference>
<dbReference type="Proteomes" id="UP001497535">
    <property type="component" value="Unassembled WGS sequence"/>
</dbReference>
<keyword evidence="2" id="KW-1185">Reference proteome</keyword>
<name>A0ACB0XSZ2_MELEN</name>
<evidence type="ECO:0000313" key="1">
    <source>
        <dbReference type="EMBL" id="CAK5016316.1"/>
    </source>
</evidence>
<comment type="caution">
    <text evidence="1">The sequence shown here is derived from an EMBL/GenBank/DDBJ whole genome shotgun (WGS) entry which is preliminary data.</text>
</comment>
<protein>
    <submittedName>
        <fullName evidence="1">Uncharacterized protein</fullName>
    </submittedName>
</protein>
<gene>
    <name evidence="1" type="ORF">MENTE1834_LOCUS3271</name>
</gene>
<accession>A0ACB0XSZ2</accession>
<sequence>MRRSFKILIPCSIISPILISALIKEETLSYLVGLSLLGIITSVRSARIIRLVPLTRITSTIKITPFRYISVLLFRNTLLWKFLRKFWRRWWWRKKVLIRHLMLKGGNLYLNNYRLILFLFFCFFSFLYFSILNTFIQKLYTFFH</sequence>